<keyword evidence="1" id="KW-1133">Transmembrane helix</keyword>
<dbReference type="OrthoDB" id="9921177at2"/>
<name>A0A3S0RE36_9DEIO</name>
<reference evidence="2 3" key="1">
    <citation type="submission" date="2018-12" db="EMBL/GenBank/DDBJ databases">
        <title>Deinococcus radiophilus ATCC 27603 genome sequencing and assembly.</title>
        <authorList>
            <person name="Maclea K.S."/>
            <person name="Maynard C.R."/>
        </authorList>
    </citation>
    <scope>NUCLEOTIDE SEQUENCE [LARGE SCALE GENOMIC DNA]</scope>
    <source>
        <strain evidence="2 3">ATCC 27603</strain>
    </source>
</reference>
<feature type="transmembrane region" description="Helical" evidence="1">
    <location>
        <begin position="6"/>
        <end position="26"/>
    </location>
</feature>
<gene>
    <name evidence="2" type="ORF">EJ104_09020</name>
</gene>
<keyword evidence="3" id="KW-1185">Reference proteome</keyword>
<protein>
    <submittedName>
        <fullName evidence="2">MFS transporter</fullName>
    </submittedName>
</protein>
<evidence type="ECO:0000256" key="1">
    <source>
        <dbReference type="SAM" id="Phobius"/>
    </source>
</evidence>
<evidence type="ECO:0000313" key="2">
    <source>
        <dbReference type="EMBL" id="RTR26125.1"/>
    </source>
</evidence>
<proteinExistence type="predicted"/>
<keyword evidence="1" id="KW-0812">Transmembrane</keyword>
<dbReference type="AlphaFoldDB" id="A0A3S0RE36"/>
<keyword evidence="1" id="KW-0472">Membrane</keyword>
<dbReference type="Proteomes" id="UP000277766">
    <property type="component" value="Unassembled WGS sequence"/>
</dbReference>
<sequence>MTEVQTLDLIVALVVVFDLITGHFLSARQLKLAEQMPEPVDREQMRARAERGRIMLMYVSPLILVVLYLLWLRPSVA</sequence>
<feature type="transmembrane region" description="Helical" evidence="1">
    <location>
        <begin position="54"/>
        <end position="71"/>
    </location>
</feature>
<dbReference type="RefSeq" id="WP_126352398.1">
    <property type="nucleotide sequence ID" value="NZ_CP086381.1"/>
</dbReference>
<comment type="caution">
    <text evidence="2">The sequence shown here is derived from an EMBL/GenBank/DDBJ whole genome shotgun (WGS) entry which is preliminary data.</text>
</comment>
<evidence type="ECO:0000313" key="3">
    <source>
        <dbReference type="Proteomes" id="UP000277766"/>
    </source>
</evidence>
<accession>A0A3S0RE36</accession>
<organism evidence="2 3">
    <name type="scientific">Deinococcus radiophilus</name>
    <dbReference type="NCBI Taxonomy" id="32062"/>
    <lineage>
        <taxon>Bacteria</taxon>
        <taxon>Thermotogati</taxon>
        <taxon>Deinococcota</taxon>
        <taxon>Deinococci</taxon>
        <taxon>Deinococcales</taxon>
        <taxon>Deinococcaceae</taxon>
        <taxon>Deinococcus</taxon>
    </lineage>
</organism>
<dbReference type="EMBL" id="RXPE01000018">
    <property type="protein sequence ID" value="RTR26125.1"/>
    <property type="molecule type" value="Genomic_DNA"/>
</dbReference>